<keyword evidence="2" id="KW-1185">Reference proteome</keyword>
<dbReference type="STRING" id="690879.TSACC_3461"/>
<proteinExistence type="predicted"/>
<dbReference type="AlphaFoldDB" id="A0A146GG42"/>
<dbReference type="EMBL" id="BDCO01000003">
    <property type="protein sequence ID" value="GAT35396.1"/>
    <property type="molecule type" value="Genomic_DNA"/>
</dbReference>
<dbReference type="InterPro" id="IPR049970">
    <property type="entry name" value="Amuc_1102-like"/>
</dbReference>
<sequence>MACASAQVANSDFKIDKITPAFQQSPEGAGTYNKRVRQAKNWLEIETAFDWTPRTKDVKYLDDLTFTYYILLNNQQVTEDRKPTMLVGTVTHTTVMPGKDLKSVVYVAPRTLERFFDGGSLTNPASTVFDVGVTITSQGQVVATNSLKGRGEWWTQFQPVQGFVLNKTETPFSHLAWDYFEPVKAKTSGN</sequence>
<evidence type="ECO:0000313" key="1">
    <source>
        <dbReference type="EMBL" id="GAT35396.1"/>
    </source>
</evidence>
<organism evidence="1 2">
    <name type="scientific">Terrimicrobium sacchariphilum</name>
    <dbReference type="NCBI Taxonomy" id="690879"/>
    <lineage>
        <taxon>Bacteria</taxon>
        <taxon>Pseudomonadati</taxon>
        <taxon>Verrucomicrobiota</taxon>
        <taxon>Terrimicrobiia</taxon>
        <taxon>Terrimicrobiales</taxon>
        <taxon>Terrimicrobiaceae</taxon>
        <taxon>Terrimicrobium</taxon>
    </lineage>
</organism>
<gene>
    <name evidence="1" type="ORF">TSACC_3461</name>
</gene>
<reference evidence="2" key="1">
    <citation type="journal article" date="2017" name="Genome Announc.">
        <title>Draft Genome Sequence of Terrimicrobium sacchariphilum NM-5T, a Facultative Anaerobic Soil Bacterium of the Class Spartobacteria.</title>
        <authorList>
            <person name="Qiu Y.L."/>
            <person name="Tourlousse D.M."/>
            <person name="Matsuura N."/>
            <person name="Ohashi A."/>
            <person name="Sekiguchi Y."/>
        </authorList>
    </citation>
    <scope>NUCLEOTIDE SEQUENCE [LARGE SCALE GENOMIC DNA]</scope>
    <source>
        <strain evidence="2">NM-5</strain>
    </source>
</reference>
<protein>
    <submittedName>
        <fullName evidence="1">Uncharacterized protein</fullName>
    </submittedName>
</protein>
<evidence type="ECO:0000313" key="2">
    <source>
        <dbReference type="Proteomes" id="UP000076023"/>
    </source>
</evidence>
<dbReference type="Proteomes" id="UP000076023">
    <property type="component" value="Unassembled WGS sequence"/>
</dbReference>
<comment type="caution">
    <text evidence="1">The sequence shown here is derived from an EMBL/GenBank/DDBJ whole genome shotgun (WGS) entry which is preliminary data.</text>
</comment>
<accession>A0A146GG42</accession>
<dbReference type="InParanoid" id="A0A146GG42"/>
<dbReference type="NCBIfam" id="NF042424">
    <property type="entry name" value="Amuc_1102_rel"/>
    <property type="match status" value="1"/>
</dbReference>
<name>A0A146GG42_TERSA</name>
<dbReference type="RefSeq" id="WP_237764039.1">
    <property type="nucleotide sequence ID" value="NZ_BDCO01000003.1"/>
</dbReference>